<keyword evidence="1" id="KW-0472">Membrane</keyword>
<proteinExistence type="predicted"/>
<reference evidence="2" key="1">
    <citation type="submission" date="2007-09" db="EMBL/GenBank/DDBJ databases">
        <title>Complete Genome Sequence of Rickettsia akari.</title>
        <authorList>
            <person name="Madan A."/>
            <person name="Fahey J."/>
            <person name="Helton E."/>
            <person name="Ketteman M."/>
            <person name="Madan A."/>
            <person name="Rodrigues S."/>
            <person name="Sanchez A."/>
            <person name="Whiting M."/>
            <person name="Dasch G."/>
            <person name="Eremeeva M."/>
        </authorList>
    </citation>
    <scope>NUCLEOTIDE SEQUENCE</scope>
    <source>
        <strain evidence="2">Hartford</strain>
    </source>
</reference>
<name>A8GMW3_RICAH</name>
<sequence>MQNKKYSKFSGKNPLTYNDTLTLPAFNIFILVLNLVISHAHSKFNSPFISPVLITLLSIFTLSAILIKPALP</sequence>
<dbReference type="HOGENOM" id="CLU_2719736_0_0_5"/>
<accession>A8GMW3</accession>
<evidence type="ECO:0000313" key="2">
    <source>
        <dbReference type="EMBL" id="ABV74738.1"/>
    </source>
</evidence>
<dbReference type="RefSeq" id="WP_012149372.1">
    <property type="nucleotide sequence ID" value="NC_009881.1"/>
</dbReference>
<evidence type="ECO:0000256" key="1">
    <source>
        <dbReference type="SAM" id="Phobius"/>
    </source>
</evidence>
<organism evidence="2 3">
    <name type="scientific">Rickettsia akari (strain Hartford)</name>
    <dbReference type="NCBI Taxonomy" id="293614"/>
    <lineage>
        <taxon>Bacteria</taxon>
        <taxon>Pseudomonadati</taxon>
        <taxon>Pseudomonadota</taxon>
        <taxon>Alphaproteobacteria</taxon>
        <taxon>Rickettsiales</taxon>
        <taxon>Rickettsiaceae</taxon>
        <taxon>Rickettsieae</taxon>
        <taxon>Rickettsia</taxon>
        <taxon>spotted fever group</taxon>
    </lineage>
</organism>
<dbReference type="AlphaFoldDB" id="A8GMW3"/>
<keyword evidence="1" id="KW-1133">Transmembrane helix</keyword>
<dbReference type="Proteomes" id="UP000006830">
    <property type="component" value="Chromosome"/>
</dbReference>
<protein>
    <submittedName>
        <fullName evidence="2">Uncharacterized protein</fullName>
    </submittedName>
</protein>
<dbReference type="EMBL" id="CP000847">
    <property type="protein sequence ID" value="ABV74738.1"/>
    <property type="molecule type" value="Genomic_DNA"/>
</dbReference>
<dbReference type="KEGG" id="rak:A1C_02155"/>
<feature type="transmembrane region" description="Helical" evidence="1">
    <location>
        <begin position="21"/>
        <end position="42"/>
    </location>
</feature>
<keyword evidence="3" id="KW-1185">Reference proteome</keyword>
<gene>
    <name evidence="2" type="ordered locus">A1C_02155</name>
</gene>
<feature type="transmembrane region" description="Helical" evidence="1">
    <location>
        <begin position="48"/>
        <end position="67"/>
    </location>
</feature>
<keyword evidence="1" id="KW-0812">Transmembrane</keyword>
<evidence type="ECO:0000313" key="3">
    <source>
        <dbReference type="Proteomes" id="UP000006830"/>
    </source>
</evidence>